<dbReference type="EnsemblPlants" id="OMERI03G12380.1">
    <property type="protein sequence ID" value="OMERI03G12380.1"/>
    <property type="gene ID" value="OMERI03G12380"/>
</dbReference>
<reference evidence="2" key="2">
    <citation type="submission" date="2018-05" db="EMBL/GenBank/DDBJ databases">
        <title>OmerRS3 (Oryza meridionalis Reference Sequence Version 3).</title>
        <authorList>
            <person name="Zhang J."/>
            <person name="Kudrna D."/>
            <person name="Lee S."/>
            <person name="Talag J."/>
            <person name="Welchert J."/>
            <person name="Wing R.A."/>
        </authorList>
    </citation>
    <scope>NUCLEOTIDE SEQUENCE [LARGE SCALE GENOMIC DNA]</scope>
    <source>
        <strain evidence="2">OR44</strain>
    </source>
</reference>
<reference evidence="2" key="1">
    <citation type="submission" date="2015-04" db="UniProtKB">
        <authorList>
            <consortium name="EnsemblPlants"/>
        </authorList>
    </citation>
    <scope>IDENTIFICATION</scope>
</reference>
<organism evidence="2">
    <name type="scientific">Oryza meridionalis</name>
    <dbReference type="NCBI Taxonomy" id="40149"/>
    <lineage>
        <taxon>Eukaryota</taxon>
        <taxon>Viridiplantae</taxon>
        <taxon>Streptophyta</taxon>
        <taxon>Embryophyta</taxon>
        <taxon>Tracheophyta</taxon>
        <taxon>Spermatophyta</taxon>
        <taxon>Magnoliopsida</taxon>
        <taxon>Liliopsida</taxon>
        <taxon>Poales</taxon>
        <taxon>Poaceae</taxon>
        <taxon>BOP clade</taxon>
        <taxon>Oryzoideae</taxon>
        <taxon>Oryzeae</taxon>
        <taxon>Oryzinae</taxon>
        <taxon>Oryza</taxon>
    </lineage>
</organism>
<keyword evidence="3" id="KW-1185">Reference proteome</keyword>
<dbReference type="Gramene" id="OMERI03G12390.1">
    <property type="protein sequence ID" value="OMERI03G12390.1"/>
    <property type="gene ID" value="OMERI03G12390"/>
</dbReference>
<evidence type="ECO:0000256" key="1">
    <source>
        <dbReference type="SAM" id="MobiDB-lite"/>
    </source>
</evidence>
<evidence type="ECO:0000313" key="3">
    <source>
        <dbReference type="Proteomes" id="UP000008021"/>
    </source>
</evidence>
<sequence>MRPVVIRPDRQRRRWNGGTTGFGGGVGALCGRPDLVPPGDSQRLKGCVWTLGGMAVRAGGVRRRLGISADTGGSIADSPSTTTAPGPPFVRALHADVALLRGPSPV</sequence>
<accession>A0A0E0CZ38</accession>
<dbReference type="Proteomes" id="UP000008021">
    <property type="component" value="Chromosome 3"/>
</dbReference>
<dbReference type="Gramene" id="OMERI03G12380.1">
    <property type="protein sequence ID" value="OMERI03G12380.1"/>
    <property type="gene ID" value="OMERI03G12380"/>
</dbReference>
<protein>
    <submittedName>
        <fullName evidence="2">Uncharacterized protein</fullName>
    </submittedName>
</protein>
<dbReference type="EnsemblPlants" id="OMERI03G12390.1">
    <property type="protein sequence ID" value="OMERI03G12390.1"/>
    <property type="gene ID" value="OMERI03G12390"/>
</dbReference>
<evidence type="ECO:0000313" key="2">
    <source>
        <dbReference type="EnsemblPlants" id="OMERI03G12390.1"/>
    </source>
</evidence>
<feature type="region of interest" description="Disordered" evidence="1">
    <location>
        <begin position="1"/>
        <end position="23"/>
    </location>
</feature>
<name>A0A0E0CZ38_9ORYZ</name>
<dbReference type="HOGENOM" id="CLU_2227461_0_0_1"/>
<dbReference type="AlphaFoldDB" id="A0A0E0CZ38"/>
<proteinExistence type="predicted"/>